<evidence type="ECO:0000313" key="2">
    <source>
        <dbReference type="EMBL" id="DAD46650.1"/>
    </source>
</evidence>
<protein>
    <recommendedName>
        <fullName evidence="1">AAA-type ATPase N-terminal domain-containing protein</fullName>
    </recommendedName>
</protein>
<proteinExistence type="predicted"/>
<dbReference type="AlphaFoldDB" id="A0A822ZQ82"/>
<organism evidence="2 3">
    <name type="scientific">Nelumbo nucifera</name>
    <name type="common">Sacred lotus</name>
    <dbReference type="NCBI Taxonomy" id="4432"/>
    <lineage>
        <taxon>Eukaryota</taxon>
        <taxon>Viridiplantae</taxon>
        <taxon>Streptophyta</taxon>
        <taxon>Embryophyta</taxon>
        <taxon>Tracheophyta</taxon>
        <taxon>Spermatophyta</taxon>
        <taxon>Magnoliopsida</taxon>
        <taxon>Proteales</taxon>
        <taxon>Nelumbonaceae</taxon>
        <taxon>Nelumbo</taxon>
    </lineage>
</organism>
<name>A0A822ZQ82_NELNU</name>
<keyword evidence="3" id="KW-1185">Reference proteome</keyword>
<evidence type="ECO:0000313" key="3">
    <source>
        <dbReference type="Proteomes" id="UP000607653"/>
    </source>
</evidence>
<sequence length="134" mass="15802">MVIEELDGLTSNEIYDAAEIYLGTKVNPSTRRVKVRKPEKEKNFTVTMERNEEIVDVFDRLRFKWKFVCAAVVSQIFNHRRHFFFTFLGLSFGYRRNRISTWTLKKQGKNERSLPVLNRISVESCSSCCNPSWN</sequence>
<feature type="domain" description="AAA-type ATPase N-terminal" evidence="1">
    <location>
        <begin position="1"/>
        <end position="69"/>
    </location>
</feature>
<comment type="caution">
    <text evidence="2">The sequence shown here is derived from an EMBL/GenBank/DDBJ whole genome shotgun (WGS) entry which is preliminary data.</text>
</comment>
<evidence type="ECO:0000259" key="1">
    <source>
        <dbReference type="Pfam" id="PF14363"/>
    </source>
</evidence>
<dbReference type="Proteomes" id="UP000607653">
    <property type="component" value="Unassembled WGS sequence"/>
</dbReference>
<reference evidence="2 3" key="1">
    <citation type="journal article" date="2020" name="Mol. Biol. Evol.">
        <title>Distinct Expression and Methylation Patterns for Genes with Different Fates following a Single Whole-Genome Duplication in Flowering Plants.</title>
        <authorList>
            <person name="Shi T."/>
            <person name="Rahmani R.S."/>
            <person name="Gugger P.F."/>
            <person name="Wang M."/>
            <person name="Li H."/>
            <person name="Zhang Y."/>
            <person name="Li Z."/>
            <person name="Wang Q."/>
            <person name="Van de Peer Y."/>
            <person name="Marchal K."/>
            <person name="Chen J."/>
        </authorList>
    </citation>
    <scope>NUCLEOTIDE SEQUENCE [LARGE SCALE GENOMIC DNA]</scope>
    <source>
        <tissue evidence="2">Leaf</tissue>
    </source>
</reference>
<dbReference type="Pfam" id="PF14363">
    <property type="entry name" value="AAA_assoc"/>
    <property type="match status" value="1"/>
</dbReference>
<gene>
    <name evidence="2" type="ORF">HUJ06_016587</name>
</gene>
<dbReference type="EMBL" id="DUZY01000008">
    <property type="protein sequence ID" value="DAD46650.1"/>
    <property type="molecule type" value="Genomic_DNA"/>
</dbReference>
<dbReference type="InterPro" id="IPR025753">
    <property type="entry name" value="AAA_N_dom"/>
</dbReference>
<accession>A0A822ZQ82</accession>